<reference evidence="1 3" key="1">
    <citation type="submission" date="2019-07" db="EMBL/GenBank/DDBJ databases">
        <authorList>
            <person name="Jastrzebski P J."/>
            <person name="Paukszto L."/>
            <person name="Jastrzebski P J."/>
        </authorList>
    </citation>
    <scope>NUCLEOTIDE SEQUENCE [LARGE SCALE GENOMIC DNA]</scope>
    <source>
        <strain evidence="1 3">WMS-il1</strain>
    </source>
</reference>
<dbReference type="Proteomes" id="UP000321570">
    <property type="component" value="Unassembled WGS sequence"/>
</dbReference>
<dbReference type="EMBL" id="CABIJS010000543">
    <property type="protein sequence ID" value="VUZ52985.1"/>
    <property type="molecule type" value="Genomic_DNA"/>
</dbReference>
<dbReference type="EMBL" id="CABIJS010000543">
    <property type="protein sequence ID" value="VUZ53004.1"/>
    <property type="molecule type" value="Genomic_DNA"/>
</dbReference>
<evidence type="ECO:0000313" key="3">
    <source>
        <dbReference type="Proteomes" id="UP000321570"/>
    </source>
</evidence>
<dbReference type="AlphaFoldDB" id="A0A564Z0H9"/>
<evidence type="ECO:0000313" key="2">
    <source>
        <dbReference type="EMBL" id="VUZ53004.1"/>
    </source>
</evidence>
<sequence length="145" mass="16892">MNPPLVKYLRRGILANWSVYENGMAGLHDKTRITILSRKFNESDHDLYLTYSLTSFEEKIKKCEGLYLATREGEDIHKYSTIGLRPTCYAEIRLKLLSVIDENPDVMLYNLVDECNNFRRLIVDSNMVESNETQTSLIKKPEIDR</sequence>
<evidence type="ECO:0000313" key="1">
    <source>
        <dbReference type="EMBL" id="VUZ52985.1"/>
    </source>
</evidence>
<keyword evidence="3" id="KW-1185">Reference proteome</keyword>
<accession>A0A564Z0H9</accession>
<organism evidence="1 3">
    <name type="scientific">Hymenolepis diminuta</name>
    <name type="common">Rat tapeworm</name>
    <dbReference type="NCBI Taxonomy" id="6216"/>
    <lineage>
        <taxon>Eukaryota</taxon>
        <taxon>Metazoa</taxon>
        <taxon>Spiralia</taxon>
        <taxon>Lophotrochozoa</taxon>
        <taxon>Platyhelminthes</taxon>
        <taxon>Cestoda</taxon>
        <taxon>Eucestoda</taxon>
        <taxon>Cyclophyllidea</taxon>
        <taxon>Hymenolepididae</taxon>
        <taxon>Hymenolepis</taxon>
    </lineage>
</organism>
<proteinExistence type="predicted"/>
<gene>
    <name evidence="1" type="ORF">WMSIL1_LOCUS11356</name>
    <name evidence="2" type="ORF">WMSIL1_LOCUS11392</name>
</gene>
<name>A0A564Z0H9_HYMDI</name>
<protein>
    <submittedName>
        <fullName evidence="1">Uncharacterized protein</fullName>
    </submittedName>
</protein>